<dbReference type="InterPro" id="IPR056884">
    <property type="entry name" value="NPHP3-like_N"/>
</dbReference>
<dbReference type="InterPro" id="IPR036394">
    <property type="entry name" value="Ribosomal_uL22_sf"/>
</dbReference>
<evidence type="ECO:0000256" key="1">
    <source>
        <dbReference type="ARBA" id="ARBA00009451"/>
    </source>
</evidence>
<keyword evidence="4 5" id="KW-0687">Ribonucleoprotein</keyword>
<accession>A0A8H7M5D6</accession>
<protein>
    <submittedName>
        <fullName evidence="7">Universal ribosomal protein uL22 family</fullName>
    </submittedName>
</protein>
<keyword evidence="3 5" id="KW-0689">Ribosomal protein</keyword>
<dbReference type="Pfam" id="PF24883">
    <property type="entry name" value="NPHP3_N"/>
    <property type="match status" value="2"/>
</dbReference>
<evidence type="ECO:0000313" key="8">
    <source>
        <dbReference type="Proteomes" id="UP000614334"/>
    </source>
</evidence>
<dbReference type="Gene3D" id="3.90.470.10">
    <property type="entry name" value="Ribosomal protein L22/L17"/>
    <property type="match status" value="1"/>
</dbReference>
<dbReference type="EMBL" id="JACYCF010000009">
    <property type="protein sequence ID" value="KAF8755287.1"/>
    <property type="molecule type" value="Genomic_DNA"/>
</dbReference>
<evidence type="ECO:0000259" key="6">
    <source>
        <dbReference type="Pfam" id="PF24883"/>
    </source>
</evidence>
<dbReference type="GO" id="GO:0003735">
    <property type="term" value="F:structural constituent of ribosome"/>
    <property type="evidence" value="ECO:0007669"/>
    <property type="project" value="InterPro"/>
</dbReference>
<reference evidence="7" key="1">
    <citation type="submission" date="2020-09" db="EMBL/GenBank/DDBJ databases">
        <title>Comparative genome analyses of four rice-infecting Rhizoctonia solani isolates reveal extensive enrichment of homogalacturonan modification genes.</title>
        <authorList>
            <person name="Lee D.-Y."/>
            <person name="Jeon J."/>
            <person name="Kim K.-T."/>
            <person name="Cheong K."/>
            <person name="Song H."/>
            <person name="Choi G."/>
            <person name="Ko J."/>
            <person name="Opiyo S.O."/>
            <person name="Zuo S."/>
            <person name="Madhav S."/>
            <person name="Lee Y.-H."/>
            <person name="Wang G.-L."/>
        </authorList>
    </citation>
    <scope>NUCLEOTIDE SEQUENCE</scope>
    <source>
        <strain evidence="7">AG1-IA B2</strain>
    </source>
</reference>
<dbReference type="Proteomes" id="UP000614334">
    <property type="component" value="Unassembled WGS sequence"/>
</dbReference>
<evidence type="ECO:0000256" key="3">
    <source>
        <dbReference type="ARBA" id="ARBA00022980"/>
    </source>
</evidence>
<dbReference type="SUPFAM" id="SSF54843">
    <property type="entry name" value="Ribosomal protein L22"/>
    <property type="match status" value="1"/>
</dbReference>
<evidence type="ECO:0000256" key="4">
    <source>
        <dbReference type="ARBA" id="ARBA00023274"/>
    </source>
</evidence>
<sequence>MVARGSKIRSVAWDRLRGSLQILKNTTSIFPQLSSAISSLLSCLDEFEAAARSRQDFEDLATELATLSDTLNQYIHGPSSIFMSGSVKSISISIENQAKEVRERLSRGKKGGIRGIQEDEELLRYYRRIQTLFRQLQTNANSNTWKIANEHLANTRLESLNPVKQAVYDSGLSTEINRRGCTEGTRTRVLGNLDHWQIDHTSQPILWMNGMAGTGKTAIAWTFCERLEKRNLLAANFFCTHSSADVGVLAETPDIGSKKIPIQFERLLKEPLQQVKDAIPEHLVVVIDALDECEDRNGVKLFLEMLFRHAPQLPLKFLVTGRPVPDIYGKMMDPSRPREIMSLHEVENSVVRNDIELYFKEQLASMALSSVEISQLVERSGALFVYASNLVDYVQSGKRSGGSHKRLQSLFGTVPGPPKSHLQVDALYKAVLESALNEDERESDERAETLAALRVVLSAHKPIVWRKSRLCRESGMCDEHAWRFYLYGQYSIRERRQGLYQHCTPDDYVQNYSTFVGRQDWSLLVPRHSHHVPEIQGLPHSDVSDANSSVPDAPQDNDKMVRYASAALATNPEKTARARGEYLRTHFKNMREVAAALTGLKLTKAYTYLDNVKDHKQVIPFRRFAGGVGRASQAKEFGATQGASLAEKSIRFILRLLKNAESNADAKNLELEELIIKNIVVQQAPIILSAAEEEVERNKEKDAVSKIVAPIAVCSLADELRLPGHKLINE</sequence>
<dbReference type="GO" id="GO:0002181">
    <property type="term" value="P:cytoplasmic translation"/>
    <property type="evidence" value="ECO:0007669"/>
    <property type="project" value="TreeGrafter"/>
</dbReference>
<feature type="domain" description="Nephrocystin 3-like N-terminal" evidence="6">
    <location>
        <begin position="194"/>
        <end position="244"/>
    </location>
</feature>
<dbReference type="InterPro" id="IPR001063">
    <property type="entry name" value="Ribosomal_uL22"/>
</dbReference>
<dbReference type="Gene3D" id="3.40.50.300">
    <property type="entry name" value="P-loop containing nucleotide triphosphate hydrolases"/>
    <property type="match status" value="1"/>
</dbReference>
<name>A0A8H7M5D6_9AGAM</name>
<keyword evidence="2" id="KW-0677">Repeat</keyword>
<dbReference type="GO" id="GO:0022625">
    <property type="term" value="C:cytosolic large ribosomal subunit"/>
    <property type="evidence" value="ECO:0007669"/>
    <property type="project" value="TreeGrafter"/>
</dbReference>
<dbReference type="InterPro" id="IPR005721">
    <property type="entry name" value="Ribosomal_uL22_euk/arc"/>
</dbReference>
<organism evidence="7 8">
    <name type="scientific">Rhizoctonia solani</name>
    <dbReference type="NCBI Taxonomy" id="456999"/>
    <lineage>
        <taxon>Eukaryota</taxon>
        <taxon>Fungi</taxon>
        <taxon>Dikarya</taxon>
        <taxon>Basidiomycota</taxon>
        <taxon>Agaricomycotina</taxon>
        <taxon>Agaricomycetes</taxon>
        <taxon>Cantharellales</taxon>
        <taxon>Ceratobasidiaceae</taxon>
        <taxon>Rhizoctonia</taxon>
    </lineage>
</organism>
<dbReference type="InterPro" id="IPR027417">
    <property type="entry name" value="P-loop_NTPase"/>
</dbReference>
<proteinExistence type="inferred from homology"/>
<dbReference type="SUPFAM" id="SSF52540">
    <property type="entry name" value="P-loop containing nucleoside triphosphate hydrolases"/>
    <property type="match status" value="1"/>
</dbReference>
<comment type="caution">
    <text evidence="7">The sequence shown here is derived from an EMBL/GenBank/DDBJ whole genome shotgun (WGS) entry which is preliminary data.</text>
</comment>
<comment type="similarity">
    <text evidence="1 5">Belongs to the universal ribosomal protein uL22 family.</text>
</comment>
<dbReference type="PANTHER" id="PTHR11593">
    <property type="entry name" value="60S RIBOSOMAL PROTEIN L17"/>
    <property type="match status" value="1"/>
</dbReference>
<evidence type="ECO:0000256" key="5">
    <source>
        <dbReference type="RuleBase" id="RU004005"/>
    </source>
</evidence>
<evidence type="ECO:0000313" key="7">
    <source>
        <dbReference type="EMBL" id="KAF8755287.1"/>
    </source>
</evidence>
<evidence type="ECO:0000256" key="2">
    <source>
        <dbReference type="ARBA" id="ARBA00022737"/>
    </source>
</evidence>
<feature type="domain" description="Nephrocystin 3-like N-terminal" evidence="6">
    <location>
        <begin position="253"/>
        <end position="322"/>
    </location>
</feature>
<dbReference type="PANTHER" id="PTHR11593:SF10">
    <property type="entry name" value="60S RIBOSOMAL PROTEIN L17"/>
    <property type="match status" value="1"/>
</dbReference>
<dbReference type="AlphaFoldDB" id="A0A8H7M5D6"/>
<gene>
    <name evidence="7" type="ORF">RHS01_05492</name>
</gene>
<dbReference type="NCBIfam" id="TIGR01038">
    <property type="entry name" value="uL22_arch_euk"/>
    <property type="match status" value="1"/>
</dbReference>
<dbReference type="Pfam" id="PF00237">
    <property type="entry name" value="Ribosomal_L22"/>
    <property type="match status" value="1"/>
</dbReference>